<dbReference type="GO" id="GO:0071916">
    <property type="term" value="F:dipeptide transmembrane transporter activity"/>
    <property type="evidence" value="ECO:0007669"/>
    <property type="project" value="UniProtKB-ARBA"/>
</dbReference>
<dbReference type="OrthoDB" id="8904098at2759"/>
<evidence type="ECO:0000256" key="6">
    <source>
        <dbReference type="ARBA" id="ARBA00023136"/>
    </source>
</evidence>
<gene>
    <name evidence="9" type="ORF">B0J11DRAFT_604884</name>
</gene>
<evidence type="ECO:0000256" key="3">
    <source>
        <dbReference type="ARBA" id="ARBA00022448"/>
    </source>
</evidence>
<feature type="transmembrane region" description="Helical" evidence="8">
    <location>
        <begin position="396"/>
        <end position="413"/>
    </location>
</feature>
<dbReference type="PANTHER" id="PTHR11654">
    <property type="entry name" value="OLIGOPEPTIDE TRANSPORTER-RELATED"/>
    <property type="match status" value="1"/>
</dbReference>
<dbReference type="Proteomes" id="UP000700596">
    <property type="component" value="Unassembled WGS sequence"/>
</dbReference>
<dbReference type="InterPro" id="IPR000109">
    <property type="entry name" value="POT_fam"/>
</dbReference>
<dbReference type="SUPFAM" id="SSF103473">
    <property type="entry name" value="MFS general substrate transporter"/>
    <property type="match status" value="1"/>
</dbReference>
<dbReference type="EMBL" id="JAGMWT010000006">
    <property type="protein sequence ID" value="KAH7126966.1"/>
    <property type="molecule type" value="Genomic_DNA"/>
</dbReference>
<feature type="transmembrane region" description="Helical" evidence="8">
    <location>
        <begin position="538"/>
        <end position="557"/>
    </location>
</feature>
<feature type="transmembrane region" description="Helical" evidence="8">
    <location>
        <begin position="228"/>
        <end position="247"/>
    </location>
</feature>
<keyword evidence="10" id="KW-1185">Reference proteome</keyword>
<dbReference type="AlphaFoldDB" id="A0A9P9DXD7"/>
<feature type="transmembrane region" description="Helical" evidence="8">
    <location>
        <begin position="480"/>
        <end position="500"/>
    </location>
</feature>
<dbReference type="Pfam" id="PF00854">
    <property type="entry name" value="PTR2"/>
    <property type="match status" value="1"/>
</dbReference>
<feature type="transmembrane region" description="Helical" evidence="8">
    <location>
        <begin position="169"/>
        <end position="187"/>
    </location>
</feature>
<keyword evidence="4 7" id="KW-0812">Transmembrane</keyword>
<dbReference type="InterPro" id="IPR018456">
    <property type="entry name" value="PTR2_symporter_CS"/>
</dbReference>
<feature type="transmembrane region" description="Helical" evidence="8">
    <location>
        <begin position="512"/>
        <end position="532"/>
    </location>
</feature>
<comment type="similarity">
    <text evidence="2 7">Belongs to the major facilitator superfamily. Proton-dependent oligopeptide transporter (POT/PTR) (TC 2.A.17) family.</text>
</comment>
<organism evidence="9 10">
    <name type="scientific">Dendryphion nanum</name>
    <dbReference type="NCBI Taxonomy" id="256645"/>
    <lineage>
        <taxon>Eukaryota</taxon>
        <taxon>Fungi</taxon>
        <taxon>Dikarya</taxon>
        <taxon>Ascomycota</taxon>
        <taxon>Pezizomycotina</taxon>
        <taxon>Dothideomycetes</taxon>
        <taxon>Pleosporomycetidae</taxon>
        <taxon>Pleosporales</taxon>
        <taxon>Torulaceae</taxon>
        <taxon>Dendryphion</taxon>
    </lineage>
</organism>
<dbReference type="FunFam" id="1.20.1250.20:FF:000085">
    <property type="entry name" value="MFS peptide transporter Ptr2"/>
    <property type="match status" value="1"/>
</dbReference>
<evidence type="ECO:0000313" key="10">
    <source>
        <dbReference type="Proteomes" id="UP000700596"/>
    </source>
</evidence>
<evidence type="ECO:0000256" key="8">
    <source>
        <dbReference type="SAM" id="Phobius"/>
    </source>
</evidence>
<dbReference type="GO" id="GO:0005886">
    <property type="term" value="C:plasma membrane"/>
    <property type="evidence" value="ECO:0007669"/>
    <property type="project" value="UniProtKB-ARBA"/>
</dbReference>
<proteinExistence type="inferred from homology"/>
<dbReference type="Gene3D" id="1.20.1250.20">
    <property type="entry name" value="MFS general substrate transporter like domains"/>
    <property type="match status" value="1"/>
</dbReference>
<evidence type="ECO:0000256" key="7">
    <source>
        <dbReference type="RuleBase" id="RU003755"/>
    </source>
</evidence>
<feature type="transmembrane region" description="Helical" evidence="8">
    <location>
        <begin position="253"/>
        <end position="274"/>
    </location>
</feature>
<keyword evidence="3 7" id="KW-0813">Transport</keyword>
<protein>
    <submittedName>
        <fullName evidence="9">Peptide transporter PTR2-A</fullName>
    </submittedName>
</protein>
<feature type="transmembrane region" description="Helical" evidence="8">
    <location>
        <begin position="117"/>
        <end position="134"/>
    </location>
</feature>
<comment type="subcellular location">
    <subcellularLocation>
        <location evidence="1 7">Membrane</location>
        <topology evidence="1 7">Multi-pass membrane protein</topology>
    </subcellularLocation>
</comment>
<evidence type="ECO:0000313" key="9">
    <source>
        <dbReference type="EMBL" id="KAH7126966.1"/>
    </source>
</evidence>
<feature type="transmembrane region" description="Helical" evidence="8">
    <location>
        <begin position="141"/>
        <end position="163"/>
    </location>
</feature>
<keyword evidence="6 8" id="KW-0472">Membrane</keyword>
<sequence>MYVAFLPVSRSIEYLELQSTHLTTATRTASTPTGNDLQTLRRVSAPIPWKVYTIAFVELVERMFYYGTTAVFSNFIRVANPGTPTGAPFHPNDPEAQPGALGLGKLVAQALRTFNQFWIYIMPLFGAWVADTYLGRYKTIVYAVVVAEIGHVILTASAAPGVMDKPDQALGVFVVGLVIMGIGTGAFKPNISPLIAEQIPQERMHVVTRGEERVIIDPAVTTVRIYNWFYLFINIGALVGQLGMVYAERYVGFYLSFLIPTLVFLTTMPVLFLCRKQYTRRAPDGNVLGPAFKLLLFGLKGRVHSNPIATWKHCHDGTFWQSIKPSRLGPNKPAWMNFDDAWVDEVARGWAACSVFLWYPFYWITYNQINNNLTAQAETMTLNGIPNDVLANLNPFAIMILIPLFDLGIYPALRRAGIRFTPIKKIFTGFMIATAAMIWAAVVQYYIYKTSPCGPSPTLWLDTPSHCKSPINVWAQSGPYVLIAASEILASVTSLEYAFTKAPKNMRSLVQAFSLFMSAFSAALGYAFLPLATDPLLVWNYGSAGILAFVAGCLFWVQMRGLDSEEDRLNLLPTGHVGVRAADGEAGLGREGEEMEKKG</sequence>
<keyword evidence="5 8" id="KW-1133">Transmembrane helix</keyword>
<evidence type="ECO:0000256" key="1">
    <source>
        <dbReference type="ARBA" id="ARBA00004141"/>
    </source>
</evidence>
<dbReference type="InterPro" id="IPR036259">
    <property type="entry name" value="MFS_trans_sf"/>
</dbReference>
<dbReference type="PROSITE" id="PS01022">
    <property type="entry name" value="PTR2_1"/>
    <property type="match status" value="1"/>
</dbReference>
<evidence type="ECO:0000256" key="5">
    <source>
        <dbReference type="ARBA" id="ARBA00022989"/>
    </source>
</evidence>
<feature type="transmembrane region" description="Helical" evidence="8">
    <location>
        <begin position="346"/>
        <end position="364"/>
    </location>
</feature>
<dbReference type="PROSITE" id="PS01023">
    <property type="entry name" value="PTR2_2"/>
    <property type="match status" value="1"/>
</dbReference>
<name>A0A9P9DXD7_9PLEO</name>
<feature type="transmembrane region" description="Helical" evidence="8">
    <location>
        <begin position="425"/>
        <end position="447"/>
    </location>
</feature>
<comment type="caution">
    <text evidence="9">The sequence shown here is derived from an EMBL/GenBank/DDBJ whole genome shotgun (WGS) entry which is preliminary data.</text>
</comment>
<accession>A0A9P9DXD7</accession>
<reference evidence="9" key="1">
    <citation type="journal article" date="2021" name="Nat. Commun.">
        <title>Genetic determinants of endophytism in the Arabidopsis root mycobiome.</title>
        <authorList>
            <person name="Mesny F."/>
            <person name="Miyauchi S."/>
            <person name="Thiergart T."/>
            <person name="Pickel B."/>
            <person name="Atanasova L."/>
            <person name="Karlsson M."/>
            <person name="Huettel B."/>
            <person name="Barry K.W."/>
            <person name="Haridas S."/>
            <person name="Chen C."/>
            <person name="Bauer D."/>
            <person name="Andreopoulos W."/>
            <person name="Pangilinan J."/>
            <person name="LaButti K."/>
            <person name="Riley R."/>
            <person name="Lipzen A."/>
            <person name="Clum A."/>
            <person name="Drula E."/>
            <person name="Henrissat B."/>
            <person name="Kohler A."/>
            <person name="Grigoriev I.V."/>
            <person name="Martin F.M."/>
            <person name="Hacquard S."/>
        </authorList>
    </citation>
    <scope>NUCLEOTIDE SEQUENCE</scope>
    <source>
        <strain evidence="9">MPI-CAGE-CH-0243</strain>
    </source>
</reference>
<evidence type="ECO:0000256" key="4">
    <source>
        <dbReference type="ARBA" id="ARBA00022692"/>
    </source>
</evidence>
<evidence type="ECO:0000256" key="2">
    <source>
        <dbReference type="ARBA" id="ARBA00005982"/>
    </source>
</evidence>